<protein>
    <submittedName>
        <fullName evidence="3">Glycosyltransferase family 1 protein</fullName>
    </submittedName>
</protein>
<dbReference type="SUPFAM" id="SSF53756">
    <property type="entry name" value="UDP-Glycosyltransferase/glycogen phosphorylase"/>
    <property type="match status" value="1"/>
</dbReference>
<comment type="caution">
    <text evidence="3">The sequence shown here is derived from an EMBL/GenBank/DDBJ whole genome shotgun (WGS) entry which is preliminary data.</text>
</comment>
<organism evidence="3 4">
    <name type="scientific">Alsobacter soli</name>
    <dbReference type="NCBI Taxonomy" id="2109933"/>
    <lineage>
        <taxon>Bacteria</taxon>
        <taxon>Pseudomonadati</taxon>
        <taxon>Pseudomonadota</taxon>
        <taxon>Alphaproteobacteria</taxon>
        <taxon>Hyphomicrobiales</taxon>
        <taxon>Alsobacteraceae</taxon>
        <taxon>Alsobacter</taxon>
    </lineage>
</organism>
<evidence type="ECO:0000313" key="3">
    <source>
        <dbReference type="EMBL" id="PSC04014.1"/>
    </source>
</evidence>
<reference evidence="4" key="1">
    <citation type="submission" date="2018-03" db="EMBL/GenBank/DDBJ databases">
        <authorList>
            <person name="Sun L."/>
            <person name="Liu H."/>
            <person name="Chen W."/>
            <person name="Huang K."/>
            <person name="Liu W."/>
            <person name="Gao X."/>
        </authorList>
    </citation>
    <scope>NUCLEOTIDE SEQUENCE [LARGE SCALE GENOMIC DNA]</scope>
    <source>
        <strain evidence="4">SH9</strain>
    </source>
</reference>
<evidence type="ECO:0000259" key="2">
    <source>
        <dbReference type="Pfam" id="PF00534"/>
    </source>
</evidence>
<dbReference type="GO" id="GO:0009103">
    <property type="term" value="P:lipopolysaccharide biosynthetic process"/>
    <property type="evidence" value="ECO:0007669"/>
    <property type="project" value="TreeGrafter"/>
</dbReference>
<dbReference type="PANTHER" id="PTHR46401:SF2">
    <property type="entry name" value="GLYCOSYLTRANSFERASE WBBK-RELATED"/>
    <property type="match status" value="1"/>
</dbReference>
<dbReference type="Pfam" id="PF00534">
    <property type="entry name" value="Glycos_transf_1"/>
    <property type="match status" value="1"/>
</dbReference>
<dbReference type="PANTHER" id="PTHR46401">
    <property type="entry name" value="GLYCOSYLTRANSFERASE WBBK-RELATED"/>
    <property type="match status" value="1"/>
</dbReference>
<keyword evidence="4" id="KW-1185">Reference proteome</keyword>
<dbReference type="Gene3D" id="3.40.50.2000">
    <property type="entry name" value="Glycogen Phosphorylase B"/>
    <property type="match status" value="2"/>
</dbReference>
<dbReference type="Proteomes" id="UP000239772">
    <property type="component" value="Unassembled WGS sequence"/>
</dbReference>
<proteinExistence type="predicted"/>
<dbReference type="InterPro" id="IPR001296">
    <property type="entry name" value="Glyco_trans_1"/>
</dbReference>
<dbReference type="GO" id="GO:0016757">
    <property type="term" value="F:glycosyltransferase activity"/>
    <property type="evidence" value="ECO:0007669"/>
    <property type="project" value="InterPro"/>
</dbReference>
<dbReference type="AlphaFoldDB" id="A0A2T1HQS9"/>
<keyword evidence="1 3" id="KW-0808">Transferase</keyword>
<dbReference type="OrthoDB" id="9801609at2"/>
<accession>A0A2T1HQS9</accession>
<dbReference type="CDD" id="cd03809">
    <property type="entry name" value="GT4_MtfB-like"/>
    <property type="match status" value="1"/>
</dbReference>
<evidence type="ECO:0000313" key="4">
    <source>
        <dbReference type="Proteomes" id="UP000239772"/>
    </source>
</evidence>
<gene>
    <name evidence="3" type="ORF">SLNSH_16345</name>
</gene>
<dbReference type="EMBL" id="PVZS01000018">
    <property type="protein sequence ID" value="PSC04014.1"/>
    <property type="molecule type" value="Genomic_DNA"/>
</dbReference>
<evidence type="ECO:0000256" key="1">
    <source>
        <dbReference type="ARBA" id="ARBA00022679"/>
    </source>
</evidence>
<name>A0A2T1HQS9_9HYPH</name>
<feature type="domain" description="Glycosyl transferase family 1" evidence="2">
    <location>
        <begin position="186"/>
        <end position="337"/>
    </location>
</feature>
<sequence length="372" mass="40029">MRDWTINGRFLAQPGTGVQRYAWEIVSALDDLIADGSPWARGLNVTLAHPPLASGAPMLRAIRPRLLPGRPGHWWEQFTLPGAVTGGLISLGNTGPLSVRKQIVCMHDVNARLFPASYSLPFRALYRVLQPALGRRVARVATVSHFSASQLEAFGIAPRSKIFVAPNGHEHARRWSSRFAPAMLARGGPDTVLMIGSPAPHKNMELMLEVARRLEPDGVRLAIAGSLDQRVHQGGAATFGGNVSKLGRVDDGALAALMAESLCLAFPSFTEGFGLPVLEAMARGCPVVSSDRASMPEIGGDAILYASPEDPEAWRQAILRLRADASLRNAKIAQGRARAALFSWRDSAEIYLREMAALDGILAPPLAYVAQA</sequence>